<accession>A0ABU6TZA6</accession>
<protein>
    <submittedName>
        <fullName evidence="2">Uncharacterized protein</fullName>
    </submittedName>
</protein>
<evidence type="ECO:0000256" key="1">
    <source>
        <dbReference type="SAM" id="MobiDB-lite"/>
    </source>
</evidence>
<keyword evidence="3" id="KW-1185">Reference proteome</keyword>
<feature type="compositionally biased region" description="Basic residues" evidence="1">
    <location>
        <begin position="1"/>
        <end position="12"/>
    </location>
</feature>
<gene>
    <name evidence="2" type="ORF">PIB30_106062</name>
</gene>
<feature type="non-terminal residue" evidence="2">
    <location>
        <position position="101"/>
    </location>
</feature>
<feature type="compositionally biased region" description="Basic residues" evidence="1">
    <location>
        <begin position="24"/>
        <end position="36"/>
    </location>
</feature>
<proteinExistence type="predicted"/>
<reference evidence="2 3" key="1">
    <citation type="journal article" date="2023" name="Plants (Basel)">
        <title>Bridging the Gap: Combining Genomics and Transcriptomics Approaches to Understand Stylosanthes scabra, an Orphan Legume from the Brazilian Caatinga.</title>
        <authorList>
            <person name="Ferreira-Neto J.R.C."/>
            <person name="da Silva M.D."/>
            <person name="Binneck E."/>
            <person name="de Melo N.F."/>
            <person name="da Silva R.H."/>
            <person name="de Melo A.L.T.M."/>
            <person name="Pandolfi V."/>
            <person name="Bustamante F.O."/>
            <person name="Brasileiro-Vidal A.C."/>
            <person name="Benko-Iseppon A.M."/>
        </authorList>
    </citation>
    <scope>NUCLEOTIDE SEQUENCE [LARGE SCALE GENOMIC DNA]</scope>
    <source>
        <tissue evidence="2">Leaves</tissue>
    </source>
</reference>
<organism evidence="2 3">
    <name type="scientific">Stylosanthes scabra</name>
    <dbReference type="NCBI Taxonomy" id="79078"/>
    <lineage>
        <taxon>Eukaryota</taxon>
        <taxon>Viridiplantae</taxon>
        <taxon>Streptophyta</taxon>
        <taxon>Embryophyta</taxon>
        <taxon>Tracheophyta</taxon>
        <taxon>Spermatophyta</taxon>
        <taxon>Magnoliopsida</taxon>
        <taxon>eudicotyledons</taxon>
        <taxon>Gunneridae</taxon>
        <taxon>Pentapetalae</taxon>
        <taxon>rosids</taxon>
        <taxon>fabids</taxon>
        <taxon>Fabales</taxon>
        <taxon>Fabaceae</taxon>
        <taxon>Papilionoideae</taxon>
        <taxon>50 kb inversion clade</taxon>
        <taxon>dalbergioids sensu lato</taxon>
        <taxon>Dalbergieae</taxon>
        <taxon>Pterocarpus clade</taxon>
        <taxon>Stylosanthes</taxon>
    </lineage>
</organism>
<feature type="compositionally biased region" description="Polar residues" evidence="1">
    <location>
        <begin position="37"/>
        <end position="46"/>
    </location>
</feature>
<dbReference type="EMBL" id="JASCZI010094695">
    <property type="protein sequence ID" value="MED6153854.1"/>
    <property type="molecule type" value="Genomic_DNA"/>
</dbReference>
<comment type="caution">
    <text evidence="2">The sequence shown here is derived from an EMBL/GenBank/DDBJ whole genome shotgun (WGS) entry which is preliminary data.</text>
</comment>
<feature type="region of interest" description="Disordered" evidence="1">
    <location>
        <begin position="1"/>
        <end position="65"/>
    </location>
</feature>
<evidence type="ECO:0000313" key="3">
    <source>
        <dbReference type="Proteomes" id="UP001341840"/>
    </source>
</evidence>
<evidence type="ECO:0000313" key="2">
    <source>
        <dbReference type="EMBL" id="MED6153854.1"/>
    </source>
</evidence>
<dbReference type="Proteomes" id="UP001341840">
    <property type="component" value="Unassembled WGS sequence"/>
</dbReference>
<name>A0ABU6TZA6_9FABA</name>
<sequence>MELLKSLKRMSGNRKEEEFIRKSGTSRKRHAHKSHANKSNMGGNKQSVEDKSPINKEYVTNSSQKTPTIEKMAILGKSTPNGYSIDRCTSLPENLGIKKEE</sequence>